<dbReference type="AlphaFoldDB" id="A0A1L1PD03"/>
<gene>
    <name evidence="1" type="ORF">BN948_00010</name>
</gene>
<sequence>MIPRFNTDIVGAIVQADCRGVPYEEMRDLYIQRNVFEVALDAPVYRIMELQYFREDLSRKCLTYTKIDKSNWGDSSENPLLDREFKDVVTGAPLTLNGVVASVYGSCWSATALDAQSDWAIFSRRNPSVRVQSTPRKLLDAAMSRGNEFYMLQHVIGKMQYATDAEIEAHFSDQNWEKHLDSLGQGIAASFLRLNNNLSSEDEVRLLYDHTDGAWPKSNVRIVDRFAKVPFDWLAAVNGVVVGPFVSDGGEAIVRSELQGFGINCAVSSSPTRTSVG</sequence>
<evidence type="ECO:0000313" key="1">
    <source>
        <dbReference type="EMBL" id="CDN85619.1"/>
    </source>
</evidence>
<dbReference type="Proteomes" id="UP000028878">
    <property type="component" value="Unassembled WGS sequence"/>
</dbReference>
<reference evidence="2" key="1">
    <citation type="submission" date="2014-02" db="EMBL/GenBank/DDBJ databases">
        <authorList>
            <person name="Gan H."/>
        </authorList>
    </citation>
    <scope>NUCLEOTIDE SEQUENCE [LARGE SCALE GENOMIC DNA]</scope>
    <source>
        <strain evidence="2">S1</strain>
    </source>
</reference>
<evidence type="ECO:0000313" key="2">
    <source>
        <dbReference type="Proteomes" id="UP000028878"/>
    </source>
</evidence>
<dbReference type="EMBL" id="CCAE010000001">
    <property type="protein sequence ID" value="CDN85619.1"/>
    <property type="molecule type" value="Genomic_DNA"/>
</dbReference>
<keyword evidence="2" id="KW-1185">Reference proteome</keyword>
<reference evidence="2" key="2">
    <citation type="submission" date="2014-11" db="EMBL/GenBank/DDBJ databases">
        <title>Draft genome sequence of Hydrogenophaga intermedia S1.</title>
        <authorList>
            <person name="Gan H.M."/>
            <person name="Chew T.H."/>
            <person name="Stolz A."/>
        </authorList>
    </citation>
    <scope>NUCLEOTIDE SEQUENCE [LARGE SCALE GENOMIC DNA]</scope>
    <source>
        <strain evidence="2">S1</strain>
    </source>
</reference>
<protein>
    <submittedName>
        <fullName evidence="1">Uncharacterized protein</fullName>
    </submittedName>
</protein>
<dbReference type="RefSeq" id="WP_035619928.1">
    <property type="nucleotide sequence ID" value="NZ_CCAE010000001.1"/>
</dbReference>
<accession>A0A1L1PD03</accession>
<name>A0A1L1PD03_HYDIT</name>
<proteinExistence type="predicted"/>
<organism evidence="1 2">
    <name type="scientific">Hydrogenophaga intermedia</name>
    <dbReference type="NCBI Taxonomy" id="65786"/>
    <lineage>
        <taxon>Bacteria</taxon>
        <taxon>Pseudomonadati</taxon>
        <taxon>Pseudomonadota</taxon>
        <taxon>Betaproteobacteria</taxon>
        <taxon>Burkholderiales</taxon>
        <taxon>Comamonadaceae</taxon>
        <taxon>Hydrogenophaga</taxon>
    </lineage>
</organism>